<proteinExistence type="predicted"/>
<dbReference type="EMBL" id="LAZR01067182">
    <property type="protein sequence ID" value="KKK52117.1"/>
    <property type="molecule type" value="Genomic_DNA"/>
</dbReference>
<dbReference type="AlphaFoldDB" id="A0A0F8W628"/>
<evidence type="ECO:0000313" key="2">
    <source>
        <dbReference type="EMBL" id="KKK52117.1"/>
    </source>
</evidence>
<gene>
    <name evidence="2" type="ORF">LCGC14_3108120</name>
</gene>
<protein>
    <recommendedName>
        <fullName evidence="1">RNA ligase domain-containing protein</fullName>
    </recommendedName>
</protein>
<dbReference type="InterPro" id="IPR021122">
    <property type="entry name" value="RNA_ligase_dom_REL/Rnl2"/>
</dbReference>
<name>A0A0F8W628_9ZZZZ</name>
<accession>A0A0F8W628</accession>
<dbReference type="Pfam" id="PF09414">
    <property type="entry name" value="RNA_ligase"/>
    <property type="match status" value="1"/>
</dbReference>
<dbReference type="SUPFAM" id="SSF56091">
    <property type="entry name" value="DNA ligase/mRNA capping enzyme, catalytic domain"/>
    <property type="match status" value="1"/>
</dbReference>
<feature type="non-terminal residue" evidence="2">
    <location>
        <position position="1"/>
    </location>
</feature>
<organism evidence="2">
    <name type="scientific">marine sediment metagenome</name>
    <dbReference type="NCBI Taxonomy" id="412755"/>
    <lineage>
        <taxon>unclassified sequences</taxon>
        <taxon>metagenomes</taxon>
        <taxon>ecological metagenomes</taxon>
    </lineage>
</organism>
<feature type="domain" description="RNA ligase" evidence="1">
    <location>
        <begin position="42"/>
        <end position="169"/>
    </location>
</feature>
<sequence>VRFYGHHEKSQMPPFLLEYLQETFTLGKMKALWRGPGEAEYPIVLYGEGYGAKIQKGGGAYTSQTKGGGVSFRLFDVLVGAVPTADIKGVWLRRADVEDVAAKLGIKTVPLLRTEAYLNEVVVMAKHPPLISSVAYEEGTEGHPAEGIVAFTAEPLYNNRGQRLMFKLKTEDFAK</sequence>
<reference evidence="2" key="1">
    <citation type="journal article" date="2015" name="Nature">
        <title>Complex archaea that bridge the gap between prokaryotes and eukaryotes.</title>
        <authorList>
            <person name="Spang A."/>
            <person name="Saw J.H."/>
            <person name="Jorgensen S.L."/>
            <person name="Zaremba-Niedzwiedzka K."/>
            <person name="Martijn J."/>
            <person name="Lind A.E."/>
            <person name="van Eijk R."/>
            <person name="Schleper C."/>
            <person name="Guy L."/>
            <person name="Ettema T.J."/>
        </authorList>
    </citation>
    <scope>NUCLEOTIDE SEQUENCE</scope>
</reference>
<comment type="caution">
    <text evidence="2">The sequence shown here is derived from an EMBL/GenBank/DDBJ whole genome shotgun (WGS) entry which is preliminary data.</text>
</comment>
<evidence type="ECO:0000259" key="1">
    <source>
        <dbReference type="Pfam" id="PF09414"/>
    </source>
</evidence>